<dbReference type="Proteomes" id="UP000092687">
    <property type="component" value="Chromosome"/>
</dbReference>
<dbReference type="InterPro" id="IPR015943">
    <property type="entry name" value="WD40/YVTN_repeat-like_dom_sf"/>
</dbReference>
<protein>
    <submittedName>
        <fullName evidence="1">Group-specific protein</fullName>
    </submittedName>
</protein>
<sequence>MTLKKLGWVFFLSTVILSGCSNNTDSKKEITFSGELNHVHGMGYAGNNNGLYFAAHTGMKIYREGNWFTISDDFFDYMGFNAIDQGFYTSGHPSADSDMPNPLGIQKSLDGGKSLEHIAFEGETDFHALAVGYISQDIFLLNPQANSELAAGFYKLSREDKQWEPVNAEGLEGEVSALALHPTNSNIVAAATSKGIYVSEDGGEQFDRITNEADRGTAVFFNENELLYASYGENAMLTKYTVANKKEEKVNFPNLIQDEVSFISQNPTNKDEIGIYTMQGEVFLTKDNATTWMSLLDGGNVQ</sequence>
<dbReference type="PROSITE" id="PS51257">
    <property type="entry name" value="PROKAR_LIPOPROTEIN"/>
    <property type="match status" value="1"/>
</dbReference>
<reference evidence="2" key="1">
    <citation type="submission" date="2016-07" db="EMBL/GenBank/DDBJ databases">
        <authorList>
            <person name="See-Too W.S."/>
        </authorList>
    </citation>
    <scope>NUCLEOTIDE SEQUENCE [LARGE SCALE GENOMIC DNA]</scope>
    <source>
        <strain evidence="2">DSM 24743</strain>
    </source>
</reference>
<dbReference type="InterPro" id="IPR054817">
    <property type="entry name" value="Glycosyl_F510_1955-like"/>
</dbReference>
<dbReference type="KEGG" id="phc:BBI08_04105"/>
<dbReference type="SUPFAM" id="SSF110296">
    <property type="entry name" value="Oligoxyloglucan reducing end-specific cellobiohydrolase"/>
    <property type="match status" value="1"/>
</dbReference>
<dbReference type="EMBL" id="CP016537">
    <property type="protein sequence ID" value="ANU13072.1"/>
    <property type="molecule type" value="Genomic_DNA"/>
</dbReference>
<evidence type="ECO:0000313" key="2">
    <source>
        <dbReference type="Proteomes" id="UP000092687"/>
    </source>
</evidence>
<accession>A0A1C7DNU0</accession>
<keyword evidence="2" id="KW-1185">Reference proteome</keyword>
<reference evidence="2" key="2">
    <citation type="submission" date="2016-10" db="EMBL/GenBank/DDBJ databases">
        <authorList>
            <person name="See-Too W.S."/>
        </authorList>
    </citation>
    <scope>NUCLEOTIDE SEQUENCE [LARGE SCALE GENOMIC DNA]</scope>
    <source>
        <strain evidence="2">DSM 24743</strain>
    </source>
</reference>
<dbReference type="AlphaFoldDB" id="A0A1C7DNU0"/>
<dbReference type="RefSeq" id="WP_065527970.1">
    <property type="nucleotide sequence ID" value="NZ_CP016537.2"/>
</dbReference>
<dbReference type="Gene3D" id="2.130.10.10">
    <property type="entry name" value="YVTN repeat-like/Quinoprotein amine dehydrogenase"/>
    <property type="match status" value="1"/>
</dbReference>
<name>A0A1C7DNU0_9BACL</name>
<proteinExistence type="predicted"/>
<evidence type="ECO:0000313" key="1">
    <source>
        <dbReference type="EMBL" id="ANU13072.1"/>
    </source>
</evidence>
<organism evidence="1 2">
    <name type="scientific">Planococcus halocryophilus</name>
    <dbReference type="NCBI Taxonomy" id="1215089"/>
    <lineage>
        <taxon>Bacteria</taxon>
        <taxon>Bacillati</taxon>
        <taxon>Bacillota</taxon>
        <taxon>Bacilli</taxon>
        <taxon>Bacillales</taxon>
        <taxon>Caryophanaceae</taxon>
        <taxon>Planococcus</taxon>
    </lineage>
</organism>
<dbReference type="NCBIfam" id="NF045728">
    <property type="entry name" value="glycosyl_F510_1955"/>
    <property type="match status" value="1"/>
</dbReference>
<gene>
    <name evidence="1" type="ORF">BBI08_04105</name>
</gene>
<dbReference type="STRING" id="1215089.BBI08_04105"/>